<dbReference type="Gene3D" id="3.40.1000.50">
    <property type="entry name" value="Repressor of RNA polymerase III transcription Maf1"/>
    <property type="match status" value="2"/>
</dbReference>
<evidence type="ECO:0000313" key="3">
    <source>
        <dbReference type="EMBL" id="KAK7206261.1"/>
    </source>
</evidence>
<feature type="compositionally biased region" description="Acidic residues" evidence="2">
    <location>
        <begin position="243"/>
        <end position="271"/>
    </location>
</feature>
<evidence type="ECO:0000256" key="1">
    <source>
        <dbReference type="PIRNR" id="PIRNR037240"/>
    </source>
</evidence>
<keyword evidence="1" id="KW-0804">Transcription</keyword>
<protein>
    <recommendedName>
        <fullName evidence="1">Repressor of RNA polymerase III transcription MAF1</fullName>
    </recommendedName>
</protein>
<comment type="subcellular location">
    <subcellularLocation>
        <location evidence="1">Nucleus</location>
    </subcellularLocation>
</comment>
<dbReference type="InterPro" id="IPR015257">
    <property type="entry name" value="Maf1"/>
</dbReference>
<organism evidence="3 4">
    <name type="scientific">Myxozyma melibiosi</name>
    <dbReference type="NCBI Taxonomy" id="54550"/>
    <lineage>
        <taxon>Eukaryota</taxon>
        <taxon>Fungi</taxon>
        <taxon>Dikarya</taxon>
        <taxon>Ascomycota</taxon>
        <taxon>Saccharomycotina</taxon>
        <taxon>Lipomycetes</taxon>
        <taxon>Lipomycetales</taxon>
        <taxon>Lipomycetaceae</taxon>
        <taxon>Myxozyma</taxon>
    </lineage>
</organism>
<accession>A0ABR1F8U3</accession>
<evidence type="ECO:0000313" key="4">
    <source>
        <dbReference type="Proteomes" id="UP001498771"/>
    </source>
</evidence>
<dbReference type="PIRSF" id="PIRSF037240">
    <property type="entry name" value="RNA_polIII_Trep_MAF1"/>
    <property type="match status" value="1"/>
</dbReference>
<sequence length="271" mass="30249">MKFVEIQDLEQINSALQFDTPDCKVVGGCDLYTTKAAGGDKKLYKSIDKQLHAMHQDNILLSSSLSPPSYSPPLERSGSMMMSRSSENGLSSSLLATTSSTSVGASPFGPLDQVSSRRTFAYLIAVLNASHPDHDFSSLRPEDFKRERSATQVVNAFNNTLFGVGMPVPPRLWEIVDSHIDLKDSVIYSHTPSPSFLADEPGTIWSMMWFFFNKRRKRVCYLFLKGTRHSYHLGRKSANRIADDDDDEESDDNAYQDSDDDAIVGDLEMDD</sequence>
<dbReference type="PANTHER" id="PTHR22504">
    <property type="entry name" value="REPRESSOR OF RNA POLYMERASE III TRANSCRIPTION MAF1"/>
    <property type="match status" value="1"/>
</dbReference>
<comment type="caution">
    <text evidence="3">The sequence shown here is derived from an EMBL/GenBank/DDBJ whole genome shotgun (WGS) entry which is preliminary data.</text>
</comment>
<reference evidence="3 4" key="1">
    <citation type="submission" date="2024-03" db="EMBL/GenBank/DDBJ databases">
        <title>Genome-scale model development and genomic sequencing of the oleaginous clade Lipomyces.</title>
        <authorList>
            <consortium name="Lawrence Berkeley National Laboratory"/>
            <person name="Czajka J.J."/>
            <person name="Han Y."/>
            <person name="Kim J."/>
            <person name="Mondo S.J."/>
            <person name="Hofstad B.A."/>
            <person name="Robles A."/>
            <person name="Haridas S."/>
            <person name="Riley R."/>
            <person name="LaButti K."/>
            <person name="Pangilinan J."/>
            <person name="Andreopoulos W."/>
            <person name="Lipzen A."/>
            <person name="Yan J."/>
            <person name="Wang M."/>
            <person name="Ng V."/>
            <person name="Grigoriev I.V."/>
            <person name="Spatafora J.W."/>
            <person name="Magnuson J.K."/>
            <person name="Baker S.E."/>
            <person name="Pomraning K.R."/>
        </authorList>
    </citation>
    <scope>NUCLEOTIDE SEQUENCE [LARGE SCALE GENOMIC DNA]</scope>
    <source>
        <strain evidence="3 4">Phaff 52-87</strain>
    </source>
</reference>
<dbReference type="EMBL" id="JBBJBU010000003">
    <property type="protein sequence ID" value="KAK7206261.1"/>
    <property type="molecule type" value="Genomic_DNA"/>
</dbReference>
<dbReference type="PANTHER" id="PTHR22504:SF0">
    <property type="entry name" value="REPRESSOR OF RNA POLYMERASE III TRANSCRIPTION MAF1 HOMOLOG"/>
    <property type="match status" value="1"/>
</dbReference>
<feature type="region of interest" description="Disordered" evidence="2">
    <location>
        <begin position="239"/>
        <end position="271"/>
    </location>
</feature>
<feature type="region of interest" description="Disordered" evidence="2">
    <location>
        <begin position="62"/>
        <end position="86"/>
    </location>
</feature>
<comment type="function">
    <text evidence="1">Mediator of diverse signals that repress RNA polymerase III transcription. Inhibits the de novo assembly of TFIIIB onto DNA.</text>
</comment>
<comment type="similarity">
    <text evidence="1">Belongs to the MAF1 family.</text>
</comment>
<keyword evidence="1" id="KW-0805">Transcription regulation</keyword>
<dbReference type="RefSeq" id="XP_064769294.1">
    <property type="nucleotide sequence ID" value="XM_064909553.1"/>
</dbReference>
<name>A0ABR1F8U3_9ASCO</name>
<keyword evidence="4" id="KW-1185">Reference proteome</keyword>
<dbReference type="GeneID" id="90035065"/>
<dbReference type="InterPro" id="IPR038564">
    <property type="entry name" value="Maf1_sf"/>
</dbReference>
<dbReference type="Pfam" id="PF09174">
    <property type="entry name" value="Maf1"/>
    <property type="match status" value="1"/>
</dbReference>
<gene>
    <name evidence="3" type="ORF">BZA70DRAFT_128847</name>
</gene>
<dbReference type="Proteomes" id="UP001498771">
    <property type="component" value="Unassembled WGS sequence"/>
</dbReference>
<keyword evidence="1" id="KW-0539">Nucleus</keyword>
<evidence type="ECO:0000256" key="2">
    <source>
        <dbReference type="SAM" id="MobiDB-lite"/>
    </source>
</evidence>
<keyword evidence="1" id="KW-0678">Repressor</keyword>
<proteinExistence type="inferred from homology"/>